<dbReference type="InterPro" id="IPR001650">
    <property type="entry name" value="Helicase_C-like"/>
</dbReference>
<dbReference type="Pfam" id="PF00176">
    <property type="entry name" value="SNF2-rel_dom"/>
    <property type="match status" value="1"/>
</dbReference>
<dbReference type="Gene3D" id="3.40.50.300">
    <property type="entry name" value="P-loop containing nucleotide triphosphate hydrolases"/>
    <property type="match status" value="1"/>
</dbReference>
<dbReference type="InterPro" id="IPR000330">
    <property type="entry name" value="SNF2_N"/>
</dbReference>
<feature type="domain" description="Helicase C-terminal" evidence="3">
    <location>
        <begin position="720"/>
        <end position="885"/>
    </location>
</feature>
<dbReference type="AlphaFoldDB" id="A0A089IR16"/>
<protein>
    <submittedName>
        <fullName evidence="4">Helicase SNF2</fullName>
    </submittedName>
</protein>
<proteinExistence type="predicted"/>
<dbReference type="InterPro" id="IPR014001">
    <property type="entry name" value="Helicase_ATP-bd"/>
</dbReference>
<keyword evidence="5" id="KW-1185">Reference proteome</keyword>
<dbReference type="EMBL" id="CP009288">
    <property type="protein sequence ID" value="AIQ11469.1"/>
    <property type="molecule type" value="Genomic_DNA"/>
</dbReference>
<evidence type="ECO:0000313" key="5">
    <source>
        <dbReference type="Proteomes" id="UP000029409"/>
    </source>
</evidence>
<keyword evidence="4" id="KW-0347">Helicase</keyword>
<sequence length="889" mass="102100">MGECQNKQLIAIIRPDGLFEIDWQTVNQKLDSNALAVQDEIYKQYHRHIEQFWFWLGLMKDSESLSESLSYLIRIAASFVRKLTRNPDIEVLREKTRAELEDGEVEELLYKAPYLTGSQYLDQSWMEQAWKMLHRAFAQSVQNHEGRIAQLFMAGNSPIHLAGRVYFHLVENKKEEEYPFSFLATYAAEPSTKGKSRHLPLKNALIEYGENSRKLLDLLSTVNKASGKSAFIAELVESGDIFYPIGLTATEAYTFLREVLLYEEAGILCRIPKWWKNKSEALKLTVSVGDKQPSYMNTDALLGFDAELWLGGEAISADELKQLLAEEEGLAFIKGKWVEVNHKRLQEALKAYEQAQQWMDESDLSLIDAMRLQLSANKMLGISEESVELEVTNGQWLDSVMYRLTHPEEIEALASAGDDFHASLRAYQERGLDWLYLMKTLGLGACLADDMGLGKTVQVIALLNVLRTRKQEKALLVVPASLIENWMSEIGKFAPSLKYYVCHPSENKEIAGHDGSLEAYELFITTYGMLSKYEWLTEREWDTLILDEAQAIKNPGAKQTRRVKQIKASYKIAMTGTPIENRLSDLWSLFDFLNKGLLGTAKEFTQFTKSMRDYADGYTRLKQVVSPFILRRLKTDKTIITDLPDKIEMKTYAALTKKQIVLYNKLIQELKSKIESAEEGIERKGILLAAMMKFKQICNHPDQYLGQQVYAEEESGKYVRLREICETIYEKREQVIIFTQFKEITESLRAFLEQIFQHKGLVLHGETAVSKRKELVDRFQGKEYVPFMVLSIKAGGVGLNLTSANHVIHFDRWWNPAVENQATDRAFRIGQQKNVIVHKFITQGTIEEKIDQMIEDKMKLSSEIVPDMQESWITEMDNEQIMDLMRLSI</sequence>
<dbReference type="InterPro" id="IPR022138">
    <property type="entry name" value="DUF3670"/>
</dbReference>
<dbReference type="KEGG" id="pdu:PDUR_05405"/>
<keyword evidence="4" id="KW-0547">Nucleotide-binding</keyword>
<dbReference type="SMART" id="SM00487">
    <property type="entry name" value="DEXDc"/>
    <property type="match status" value="1"/>
</dbReference>
<dbReference type="Pfam" id="PF00271">
    <property type="entry name" value="Helicase_C"/>
    <property type="match status" value="1"/>
</dbReference>
<dbReference type="Proteomes" id="UP000029409">
    <property type="component" value="Chromosome"/>
</dbReference>
<evidence type="ECO:0000313" key="4">
    <source>
        <dbReference type="EMBL" id="AIQ11469.1"/>
    </source>
</evidence>
<dbReference type="InterPro" id="IPR038718">
    <property type="entry name" value="SNF2-like_sf"/>
</dbReference>
<evidence type="ECO:0000259" key="2">
    <source>
        <dbReference type="PROSITE" id="PS51192"/>
    </source>
</evidence>
<evidence type="ECO:0000259" key="3">
    <source>
        <dbReference type="PROSITE" id="PS51194"/>
    </source>
</evidence>
<dbReference type="PROSITE" id="PS51194">
    <property type="entry name" value="HELICASE_CTER"/>
    <property type="match status" value="1"/>
</dbReference>
<dbReference type="Pfam" id="PF12419">
    <property type="entry name" value="DUF3670"/>
    <property type="match status" value="1"/>
</dbReference>
<dbReference type="Gene3D" id="3.40.50.10810">
    <property type="entry name" value="Tandem AAA-ATPase domain"/>
    <property type="match status" value="1"/>
</dbReference>
<feature type="domain" description="Helicase ATP-binding" evidence="2">
    <location>
        <begin position="436"/>
        <end position="596"/>
    </location>
</feature>
<dbReference type="eggNOG" id="COG0553">
    <property type="taxonomic scope" value="Bacteria"/>
</dbReference>
<dbReference type="SMART" id="SM00490">
    <property type="entry name" value="HELICc"/>
    <property type="match status" value="1"/>
</dbReference>
<dbReference type="CDD" id="cd18793">
    <property type="entry name" value="SF2_C_SNF"/>
    <property type="match status" value="1"/>
</dbReference>
<dbReference type="GO" id="GO:0005524">
    <property type="term" value="F:ATP binding"/>
    <property type="evidence" value="ECO:0007669"/>
    <property type="project" value="InterPro"/>
</dbReference>
<evidence type="ECO:0000256" key="1">
    <source>
        <dbReference type="ARBA" id="ARBA00022801"/>
    </source>
</evidence>
<dbReference type="OrthoDB" id="9760715at2"/>
<dbReference type="PROSITE" id="PS51192">
    <property type="entry name" value="HELICASE_ATP_BIND_1"/>
    <property type="match status" value="1"/>
</dbReference>
<dbReference type="InterPro" id="IPR027417">
    <property type="entry name" value="P-loop_NTPase"/>
</dbReference>
<keyword evidence="1" id="KW-0378">Hydrolase</keyword>
<name>A0A089IR16_PAEDU</name>
<accession>A0A089IR16</accession>
<organism evidence="4 5">
    <name type="scientific">Paenibacillus durus</name>
    <name type="common">Paenibacillus azotofixans</name>
    <dbReference type="NCBI Taxonomy" id="44251"/>
    <lineage>
        <taxon>Bacteria</taxon>
        <taxon>Bacillati</taxon>
        <taxon>Bacillota</taxon>
        <taxon>Bacilli</taxon>
        <taxon>Bacillales</taxon>
        <taxon>Paenibacillaceae</taxon>
        <taxon>Paenibacillus</taxon>
    </lineage>
</organism>
<dbReference type="SUPFAM" id="SSF52540">
    <property type="entry name" value="P-loop containing nucleoside triphosphate hydrolases"/>
    <property type="match status" value="2"/>
</dbReference>
<dbReference type="InterPro" id="IPR049730">
    <property type="entry name" value="SNF2/RAD54-like_C"/>
</dbReference>
<keyword evidence="4" id="KW-0067">ATP-binding</keyword>
<dbReference type="PANTHER" id="PTHR10799">
    <property type="entry name" value="SNF2/RAD54 HELICASE FAMILY"/>
    <property type="match status" value="1"/>
</dbReference>
<gene>
    <name evidence="4" type="ORF">PDUR_05405</name>
</gene>
<dbReference type="GO" id="GO:0016787">
    <property type="term" value="F:hydrolase activity"/>
    <property type="evidence" value="ECO:0007669"/>
    <property type="project" value="UniProtKB-KW"/>
</dbReference>
<dbReference type="GO" id="GO:0004386">
    <property type="term" value="F:helicase activity"/>
    <property type="evidence" value="ECO:0007669"/>
    <property type="project" value="UniProtKB-KW"/>
</dbReference>
<dbReference type="STRING" id="44251.PDUR_05405"/>
<reference evidence="4 5" key="1">
    <citation type="submission" date="2014-08" db="EMBL/GenBank/DDBJ databases">
        <title>Comparative genomics of the Paenibacillus odorifer group.</title>
        <authorList>
            <person name="den Bakker H.C."/>
            <person name="Tsai Y.-C."/>
            <person name="Martin N."/>
            <person name="Korlach J."/>
            <person name="Wiedmann M."/>
        </authorList>
    </citation>
    <scope>NUCLEOTIDE SEQUENCE [LARGE SCALE GENOMIC DNA]</scope>
    <source>
        <strain evidence="4 5">DSM 1735</strain>
    </source>
</reference>